<keyword evidence="5" id="KW-0827">Tyrosine biosynthesis</keyword>
<reference evidence="13 14" key="1">
    <citation type="journal article" date="2016" name="Nat. Microbiol.">
        <title>The Mouse Intestinal Bacterial Collection (miBC) provides host-specific insight into cultured diversity and functional potential of the gut microbiota.</title>
        <authorList>
            <person name="Lagkouvardos I."/>
            <person name="Pukall R."/>
            <person name="Abt B."/>
            <person name="Foesel B.U."/>
            <person name="Meier-Kolthoff J.P."/>
            <person name="Kumar N."/>
            <person name="Bresciani A."/>
            <person name="Martinez I."/>
            <person name="Just S."/>
            <person name="Ziegler C."/>
            <person name="Brugiroux S."/>
            <person name="Garzetti D."/>
            <person name="Wenning M."/>
            <person name="Bui T.P."/>
            <person name="Wang J."/>
            <person name="Hugenholtz F."/>
            <person name="Plugge C.M."/>
            <person name="Peterson D.A."/>
            <person name="Hornef M.W."/>
            <person name="Baines J.F."/>
            <person name="Smidt H."/>
            <person name="Walter J."/>
            <person name="Kristiansen K."/>
            <person name="Nielsen H.B."/>
            <person name="Haller D."/>
            <person name="Overmann J."/>
            <person name="Stecher B."/>
            <person name="Clavel T."/>
        </authorList>
    </citation>
    <scope>NUCLEOTIDE SEQUENCE [LARGE SCALE GENOMIC DNA]</scope>
    <source>
        <strain evidence="13 14">DSM 28560</strain>
    </source>
</reference>
<dbReference type="InterPro" id="IPR008927">
    <property type="entry name" value="6-PGluconate_DH-like_C_sf"/>
</dbReference>
<evidence type="ECO:0000256" key="6">
    <source>
        <dbReference type="ARBA" id="ARBA00022605"/>
    </source>
</evidence>
<dbReference type="InterPro" id="IPR050812">
    <property type="entry name" value="Preph/Arog_dehydrog"/>
</dbReference>
<keyword evidence="14" id="KW-1185">Reference proteome</keyword>
<keyword evidence="9" id="KW-0057">Aromatic amino acid biosynthesis</keyword>
<dbReference type="InterPro" id="IPR045865">
    <property type="entry name" value="ACT-like_dom_sf"/>
</dbReference>
<feature type="domain" description="ACT" evidence="12">
    <location>
        <begin position="295"/>
        <end position="364"/>
    </location>
</feature>
<dbReference type="Proteomes" id="UP000295710">
    <property type="component" value="Unassembled WGS sequence"/>
</dbReference>
<accession>A0A4R4FKF8</accession>
<evidence type="ECO:0000256" key="4">
    <source>
        <dbReference type="ARBA" id="ARBA00016891"/>
    </source>
</evidence>
<dbReference type="InterPro" id="IPR002912">
    <property type="entry name" value="ACT_dom"/>
</dbReference>
<dbReference type="InterPro" id="IPR036291">
    <property type="entry name" value="NAD(P)-bd_dom_sf"/>
</dbReference>
<gene>
    <name evidence="13" type="ORF">E1963_00020</name>
</gene>
<evidence type="ECO:0000313" key="14">
    <source>
        <dbReference type="Proteomes" id="UP000295710"/>
    </source>
</evidence>
<dbReference type="FunFam" id="3.40.50.720:FF:000208">
    <property type="entry name" value="Prephenate dehydrogenase"/>
    <property type="match status" value="1"/>
</dbReference>
<dbReference type="SUPFAM" id="SSF48179">
    <property type="entry name" value="6-phosphogluconate dehydrogenase C-terminal domain-like"/>
    <property type="match status" value="1"/>
</dbReference>
<dbReference type="PROSITE" id="PS51671">
    <property type="entry name" value="ACT"/>
    <property type="match status" value="1"/>
</dbReference>
<dbReference type="Pfam" id="PF20463">
    <property type="entry name" value="PDH_C"/>
    <property type="match status" value="1"/>
</dbReference>
<dbReference type="GO" id="GO:0006571">
    <property type="term" value="P:tyrosine biosynthetic process"/>
    <property type="evidence" value="ECO:0007669"/>
    <property type="project" value="UniProtKB-UniPathway"/>
</dbReference>
<dbReference type="EMBL" id="SMMX01000001">
    <property type="protein sequence ID" value="TDA23183.1"/>
    <property type="molecule type" value="Genomic_DNA"/>
</dbReference>
<name>A0A4R4FKF8_9FIRM</name>
<dbReference type="GO" id="GO:0008977">
    <property type="term" value="F:prephenate dehydrogenase (NAD+) activity"/>
    <property type="evidence" value="ECO:0007669"/>
    <property type="project" value="UniProtKB-EC"/>
</dbReference>
<comment type="caution">
    <text evidence="13">The sequence shown here is derived from an EMBL/GenBank/DDBJ whole genome shotgun (WGS) entry which is preliminary data.</text>
</comment>
<dbReference type="InterPro" id="IPR046825">
    <property type="entry name" value="PDH_C"/>
</dbReference>
<evidence type="ECO:0000256" key="7">
    <source>
        <dbReference type="ARBA" id="ARBA00023002"/>
    </source>
</evidence>
<dbReference type="SUPFAM" id="SSF55021">
    <property type="entry name" value="ACT-like"/>
    <property type="match status" value="1"/>
</dbReference>
<keyword evidence="8" id="KW-0520">NAD</keyword>
<dbReference type="SUPFAM" id="SSF51735">
    <property type="entry name" value="NAD(P)-binding Rossmann-fold domains"/>
    <property type="match status" value="1"/>
</dbReference>
<evidence type="ECO:0000256" key="10">
    <source>
        <dbReference type="ARBA" id="ARBA00049260"/>
    </source>
</evidence>
<evidence type="ECO:0000313" key="13">
    <source>
        <dbReference type="EMBL" id="TDA23183.1"/>
    </source>
</evidence>
<dbReference type="Gene3D" id="1.10.3660.10">
    <property type="entry name" value="6-phosphogluconate dehydrogenase C-terminal like domain"/>
    <property type="match status" value="1"/>
</dbReference>
<dbReference type="PROSITE" id="PS51176">
    <property type="entry name" value="PDH_ADH"/>
    <property type="match status" value="1"/>
</dbReference>
<dbReference type="AlphaFoldDB" id="A0A4R4FKF8"/>
<dbReference type="Gene3D" id="3.40.50.720">
    <property type="entry name" value="NAD(P)-binding Rossmann-like Domain"/>
    <property type="match status" value="1"/>
</dbReference>
<comment type="pathway">
    <text evidence="1">Amino-acid biosynthesis; L-tyrosine biosynthesis; (4-hydroxyphenyl)pyruvate from prephenate (NAD(+) route): step 1/1.</text>
</comment>
<dbReference type="Pfam" id="PF02153">
    <property type="entry name" value="PDH_N"/>
    <property type="match status" value="1"/>
</dbReference>
<dbReference type="PANTHER" id="PTHR21363:SF0">
    <property type="entry name" value="PREPHENATE DEHYDROGENASE [NADP(+)]"/>
    <property type="match status" value="1"/>
</dbReference>
<evidence type="ECO:0000256" key="8">
    <source>
        <dbReference type="ARBA" id="ARBA00023027"/>
    </source>
</evidence>
<comment type="catalytic activity">
    <reaction evidence="10">
        <text>prephenate + NAD(+) = 3-(4-hydroxyphenyl)pyruvate + CO2 + NADH</text>
        <dbReference type="Rhea" id="RHEA:13869"/>
        <dbReference type="ChEBI" id="CHEBI:16526"/>
        <dbReference type="ChEBI" id="CHEBI:29934"/>
        <dbReference type="ChEBI" id="CHEBI:36242"/>
        <dbReference type="ChEBI" id="CHEBI:57540"/>
        <dbReference type="ChEBI" id="CHEBI:57945"/>
        <dbReference type="EC" id="1.3.1.12"/>
    </reaction>
</comment>
<keyword evidence="7" id="KW-0560">Oxidoreductase</keyword>
<evidence type="ECO:0000256" key="1">
    <source>
        <dbReference type="ARBA" id="ARBA00005067"/>
    </source>
</evidence>
<protein>
    <recommendedName>
        <fullName evidence="4">Prephenate dehydrogenase</fullName>
        <ecNumber evidence="3">1.3.1.12</ecNumber>
    </recommendedName>
</protein>
<keyword evidence="6" id="KW-0028">Amino-acid biosynthesis</keyword>
<evidence type="ECO:0000256" key="3">
    <source>
        <dbReference type="ARBA" id="ARBA00012068"/>
    </source>
</evidence>
<evidence type="ECO:0000259" key="11">
    <source>
        <dbReference type="PROSITE" id="PS51176"/>
    </source>
</evidence>
<feature type="domain" description="Prephenate/arogenate dehydrogenase" evidence="11">
    <location>
        <begin position="3"/>
        <end position="290"/>
    </location>
</feature>
<dbReference type="InterPro" id="IPR003099">
    <property type="entry name" value="Prephen_DH"/>
</dbReference>
<dbReference type="GO" id="GO:0070403">
    <property type="term" value="F:NAD+ binding"/>
    <property type="evidence" value="ECO:0007669"/>
    <property type="project" value="InterPro"/>
</dbReference>
<evidence type="ECO:0000259" key="12">
    <source>
        <dbReference type="PROSITE" id="PS51671"/>
    </source>
</evidence>
<organism evidence="13 14">
    <name type="scientific">Extibacter muris</name>
    <dbReference type="NCBI Taxonomy" id="1796622"/>
    <lineage>
        <taxon>Bacteria</taxon>
        <taxon>Bacillati</taxon>
        <taxon>Bacillota</taxon>
        <taxon>Clostridia</taxon>
        <taxon>Lachnospirales</taxon>
        <taxon>Lachnospiraceae</taxon>
        <taxon>Extibacter</taxon>
    </lineage>
</organism>
<dbReference type="FunFam" id="1.10.3660.10:FF:000003">
    <property type="entry name" value="Prephenate dehydrogenase"/>
    <property type="match status" value="1"/>
</dbReference>
<evidence type="ECO:0000256" key="5">
    <source>
        <dbReference type="ARBA" id="ARBA00022498"/>
    </source>
</evidence>
<comment type="similarity">
    <text evidence="2">Belongs to the prephenate/arogenate dehydrogenase family.</text>
</comment>
<dbReference type="UniPathway" id="UPA00122">
    <property type="reaction ID" value="UER00961"/>
</dbReference>
<dbReference type="PANTHER" id="PTHR21363">
    <property type="entry name" value="PREPHENATE DEHYDROGENASE"/>
    <property type="match status" value="1"/>
</dbReference>
<dbReference type="RefSeq" id="WP_132273698.1">
    <property type="nucleotide sequence ID" value="NZ_JAOBST010000035.1"/>
</dbReference>
<dbReference type="Gene3D" id="3.30.70.260">
    <property type="match status" value="1"/>
</dbReference>
<evidence type="ECO:0000256" key="9">
    <source>
        <dbReference type="ARBA" id="ARBA00023141"/>
    </source>
</evidence>
<dbReference type="GO" id="GO:0004665">
    <property type="term" value="F:prephenate dehydrogenase (NADP+) activity"/>
    <property type="evidence" value="ECO:0007669"/>
    <property type="project" value="InterPro"/>
</dbReference>
<dbReference type="InterPro" id="IPR046826">
    <property type="entry name" value="PDH_N"/>
</dbReference>
<proteinExistence type="inferred from homology"/>
<evidence type="ECO:0000256" key="2">
    <source>
        <dbReference type="ARBA" id="ARBA00007964"/>
    </source>
</evidence>
<dbReference type="EC" id="1.3.1.12" evidence="3"/>
<sequence length="364" mass="40565">MYHKIGFIGLGLIGGSIAKAVRQYFPDYEIIAFDKNRETLALATQESLIHVAATSIDDNFKGCSYIFLCAPVSYNTAYLKQIAGYVDDGCILTDVGSVKTNIHEEVEALGLEEHFIGGHPMAGSEKSGYVNSKAMLIENAYYVLTPSAKVPEEKTERYRKFVEALKAIPVILSYKEHDYVTGTISHLPHIIASSLVNFVRDTDTEEEMMKQLAAGGFKDITRIASSSPTMWQHICLKNKENISRILEDYIATLQEAKRTVDAGDERGLYHLFDSSRSYRNSIPESSAGPIKKAFAVYCDIIDEAGGIAAIATILASNNLNIKNIGIVHNREFEEGVLRIEFYDEVSSSRAADLLQKFRYIVYER</sequence>